<evidence type="ECO:0000313" key="3">
    <source>
        <dbReference type="Proteomes" id="UP000583944"/>
    </source>
</evidence>
<dbReference type="EMBL" id="JABDHM010000118">
    <property type="protein sequence ID" value="KAF5217851.1"/>
    <property type="molecule type" value="Genomic_DNA"/>
</dbReference>
<dbReference type="AlphaFoldDB" id="A0A7J6XTQ1"/>
<reference evidence="2 3" key="1">
    <citation type="journal article" date="2019" name="Genome Biol. Evol.">
        <title>Nanopore Sequencing Significantly Improves Genome Assembly of the Protozoan Parasite Trypanosoma cruzi.</title>
        <authorList>
            <person name="Diaz-Viraque F."/>
            <person name="Pita S."/>
            <person name="Greif G."/>
            <person name="de Souza R.C.M."/>
            <person name="Iraola G."/>
            <person name="Robello C."/>
        </authorList>
    </citation>
    <scope>NUCLEOTIDE SEQUENCE [LARGE SCALE GENOMIC DNA]</scope>
    <source>
        <strain evidence="2 3">Berenice</strain>
    </source>
</reference>
<accession>A0A7J6XTQ1</accession>
<feature type="compositionally biased region" description="Basic and acidic residues" evidence="1">
    <location>
        <begin position="1"/>
        <end position="19"/>
    </location>
</feature>
<protein>
    <submittedName>
        <fullName evidence="2">Uncharacterized protein</fullName>
    </submittedName>
</protein>
<proteinExistence type="predicted"/>
<name>A0A7J6XTQ1_TRYCR</name>
<dbReference type="Proteomes" id="UP000583944">
    <property type="component" value="Unassembled WGS sequence"/>
</dbReference>
<evidence type="ECO:0000256" key="1">
    <source>
        <dbReference type="SAM" id="MobiDB-lite"/>
    </source>
</evidence>
<comment type="caution">
    <text evidence="2">The sequence shown here is derived from an EMBL/GenBank/DDBJ whole genome shotgun (WGS) entry which is preliminary data.</text>
</comment>
<evidence type="ECO:0000313" key="2">
    <source>
        <dbReference type="EMBL" id="KAF5217851.1"/>
    </source>
</evidence>
<feature type="region of interest" description="Disordered" evidence="1">
    <location>
        <begin position="56"/>
        <end position="87"/>
    </location>
</feature>
<feature type="region of interest" description="Disordered" evidence="1">
    <location>
        <begin position="1"/>
        <end position="30"/>
    </location>
</feature>
<gene>
    <name evidence="2" type="ORF">ECC02_009276</name>
</gene>
<feature type="compositionally biased region" description="Basic and acidic residues" evidence="1">
    <location>
        <begin position="68"/>
        <end position="78"/>
    </location>
</feature>
<dbReference type="VEuPathDB" id="TriTrypDB:ECC02_009276"/>
<sequence length="236" mass="26773">MRPDVADQQHRRTQHDVPQHHHAQHVVHSVQKPNCRRLYRINLRDGDVAVLREGKYKSNGGGPHHRLAHADQDADRLGRSNTPKKLQRGTLTECAPSERDVNGEMQRHTVEEERQHGTHAAECHVHVAVVRLPHLQREARQRLVHHAARVAVDGSLRCGRHNRVGHLEGKTRHAMPSVLAPARARAAVHQLRPGHVARRVLVACATPEQHHFLRKHIVVRHLLIALQVAPHHKPRG</sequence>
<organism evidence="2 3">
    <name type="scientific">Trypanosoma cruzi</name>
    <dbReference type="NCBI Taxonomy" id="5693"/>
    <lineage>
        <taxon>Eukaryota</taxon>
        <taxon>Discoba</taxon>
        <taxon>Euglenozoa</taxon>
        <taxon>Kinetoplastea</taxon>
        <taxon>Metakinetoplastina</taxon>
        <taxon>Trypanosomatida</taxon>
        <taxon>Trypanosomatidae</taxon>
        <taxon>Trypanosoma</taxon>
        <taxon>Schizotrypanum</taxon>
    </lineage>
</organism>